<feature type="compositionally biased region" description="Basic and acidic residues" evidence="1">
    <location>
        <begin position="1"/>
        <end position="14"/>
    </location>
</feature>
<dbReference type="InterPro" id="IPR040264">
    <property type="entry name" value="T15H9.4-like"/>
</dbReference>
<evidence type="ECO:0000313" key="3">
    <source>
        <dbReference type="EMBL" id="VDK23401.1"/>
    </source>
</evidence>
<name>A0A0M3J9Z4_ANISI</name>
<dbReference type="Pfam" id="PF00595">
    <property type="entry name" value="PDZ"/>
    <property type="match status" value="1"/>
</dbReference>
<evidence type="ECO:0000256" key="1">
    <source>
        <dbReference type="SAM" id="MobiDB-lite"/>
    </source>
</evidence>
<sequence>MAQSEPDKVEKEQPQSEAISTGYDKEIPQSEPNKNLPQNENLIKNDKQALQNEQNAIKENKAISENELNEIMLKERAHLFTRREGFSYHYVHIEWRKGIRFGLVIKAYEQYILVCKLDPSSLSSEKLRIGDRLIDVDGKPVTNRTDAKRELVNAIKNNRK</sequence>
<dbReference type="OrthoDB" id="5847145at2759"/>
<dbReference type="WBParaSite" id="ASIM_0000441401-mRNA-1">
    <property type="protein sequence ID" value="ASIM_0000441401-mRNA-1"/>
    <property type="gene ID" value="ASIM_0000441401"/>
</dbReference>
<dbReference type="InterPro" id="IPR036034">
    <property type="entry name" value="PDZ_sf"/>
</dbReference>
<evidence type="ECO:0000313" key="5">
    <source>
        <dbReference type="WBParaSite" id="ASIM_0000441401-mRNA-1"/>
    </source>
</evidence>
<dbReference type="EMBL" id="UYRR01007200">
    <property type="protein sequence ID" value="VDK23401.1"/>
    <property type="molecule type" value="Genomic_DNA"/>
</dbReference>
<dbReference type="PROSITE" id="PS50106">
    <property type="entry name" value="PDZ"/>
    <property type="match status" value="1"/>
</dbReference>
<reference evidence="3 4" key="2">
    <citation type="submission" date="2018-11" db="EMBL/GenBank/DDBJ databases">
        <authorList>
            <consortium name="Pathogen Informatics"/>
        </authorList>
    </citation>
    <scope>NUCLEOTIDE SEQUENCE [LARGE SCALE GENOMIC DNA]</scope>
</reference>
<accession>A0A0M3J9Z4</accession>
<evidence type="ECO:0000259" key="2">
    <source>
        <dbReference type="PROSITE" id="PS50106"/>
    </source>
</evidence>
<dbReference type="PANTHER" id="PTHR31327">
    <property type="entry name" value="SPERM MEIOSIS PDZ DOMAIN CONTAINING PROTEINS-RELATED"/>
    <property type="match status" value="1"/>
</dbReference>
<organism evidence="5">
    <name type="scientific">Anisakis simplex</name>
    <name type="common">Herring worm</name>
    <dbReference type="NCBI Taxonomy" id="6269"/>
    <lineage>
        <taxon>Eukaryota</taxon>
        <taxon>Metazoa</taxon>
        <taxon>Ecdysozoa</taxon>
        <taxon>Nematoda</taxon>
        <taxon>Chromadorea</taxon>
        <taxon>Rhabditida</taxon>
        <taxon>Spirurina</taxon>
        <taxon>Ascaridomorpha</taxon>
        <taxon>Ascaridoidea</taxon>
        <taxon>Anisakidae</taxon>
        <taxon>Anisakis</taxon>
        <taxon>Anisakis simplex complex</taxon>
    </lineage>
</organism>
<dbReference type="SUPFAM" id="SSF50156">
    <property type="entry name" value="PDZ domain-like"/>
    <property type="match status" value="1"/>
</dbReference>
<dbReference type="PANTHER" id="PTHR31327:SF7">
    <property type="entry name" value="PDZ DOMAIN-CONTAINING PROTEIN"/>
    <property type="match status" value="1"/>
</dbReference>
<proteinExistence type="predicted"/>
<feature type="compositionally biased region" description="Polar residues" evidence="1">
    <location>
        <begin position="30"/>
        <end position="40"/>
    </location>
</feature>
<dbReference type="Gene3D" id="2.30.42.10">
    <property type="match status" value="1"/>
</dbReference>
<dbReference type="Proteomes" id="UP000267096">
    <property type="component" value="Unassembled WGS sequence"/>
</dbReference>
<reference evidence="5" key="1">
    <citation type="submission" date="2017-02" db="UniProtKB">
        <authorList>
            <consortium name="WormBaseParasite"/>
        </authorList>
    </citation>
    <scope>IDENTIFICATION</scope>
</reference>
<dbReference type="InterPro" id="IPR001478">
    <property type="entry name" value="PDZ"/>
</dbReference>
<gene>
    <name evidence="3" type="ORF">ASIM_LOCUS4228</name>
</gene>
<feature type="domain" description="PDZ" evidence="2">
    <location>
        <begin position="90"/>
        <end position="160"/>
    </location>
</feature>
<dbReference type="AlphaFoldDB" id="A0A0M3J9Z4"/>
<evidence type="ECO:0000313" key="4">
    <source>
        <dbReference type="Proteomes" id="UP000267096"/>
    </source>
</evidence>
<protein>
    <submittedName>
        <fullName evidence="5">PDZ domain-containing protein</fullName>
    </submittedName>
</protein>
<keyword evidence="4" id="KW-1185">Reference proteome</keyword>
<feature type="region of interest" description="Disordered" evidence="1">
    <location>
        <begin position="1"/>
        <end position="40"/>
    </location>
</feature>